<comment type="function">
    <text evidence="6">One of the early assembly proteins it binds 23S rRNA. One of the proteins that surrounds the polypeptide exit tunnel on the outside of the ribosome. Forms the main docking site for trigger factor binding to the ribosome.</text>
</comment>
<dbReference type="Proteomes" id="UP000009374">
    <property type="component" value="Unassembled WGS sequence"/>
</dbReference>
<reference evidence="8 9" key="1">
    <citation type="journal article" date="2009" name="Appl. Environ. Microbiol.">
        <title>Community genomic and proteomic analyses of chemoautotrophic iron-oxidizing "Leptospirillum rubarum" (Group II) and "Leptospirillum ferrodiazotrophum" (Group III) bacteria in acid mine drainage biofilms.</title>
        <authorList>
            <person name="Goltsman D.S."/>
            <person name="Denef V.J."/>
            <person name="Singer S.W."/>
            <person name="VerBerkmoes N.C."/>
            <person name="Lefsrud M."/>
            <person name="Mueller R.S."/>
            <person name="Dick G.J."/>
            <person name="Sun C.L."/>
            <person name="Wheeler K.E."/>
            <person name="Zemla A."/>
            <person name="Baker B.J."/>
            <person name="Hauser L."/>
            <person name="Land M."/>
            <person name="Shah M.B."/>
            <person name="Thelen M.P."/>
            <person name="Hettich R.L."/>
            <person name="Banfield J.F."/>
        </authorList>
    </citation>
    <scope>NUCLEOTIDE SEQUENCE [LARGE SCALE GENOMIC DNA]</scope>
</reference>
<keyword evidence="2 6" id="KW-0699">rRNA-binding</keyword>
<evidence type="ECO:0000313" key="8">
    <source>
        <dbReference type="EMBL" id="EES53058.1"/>
    </source>
</evidence>
<dbReference type="GO" id="GO:0006412">
    <property type="term" value="P:translation"/>
    <property type="evidence" value="ECO:0007669"/>
    <property type="project" value="UniProtKB-UniRule"/>
</dbReference>
<dbReference type="InterPro" id="IPR001014">
    <property type="entry name" value="Ribosomal_uL23_CS"/>
</dbReference>
<evidence type="ECO:0000256" key="6">
    <source>
        <dbReference type="HAMAP-Rule" id="MF_01369"/>
    </source>
</evidence>
<dbReference type="NCBIfam" id="NF004363">
    <property type="entry name" value="PRK05738.2-4"/>
    <property type="match status" value="1"/>
</dbReference>
<dbReference type="PROSITE" id="PS00050">
    <property type="entry name" value="RIBOSOMAL_L23"/>
    <property type="match status" value="1"/>
</dbReference>
<sequence length="95" mass="10905">MDISDVLIRPILSEKSDRVREKNSVYLFHVYKKANKIQIQKAIESIFNVKVESVRTVVRKGKAKRIGIVKGSLPDRKRAYITLKDGFKLDIFEGA</sequence>
<keyword evidence="3 6" id="KW-0694">RNA-binding</keyword>
<keyword evidence="4 6" id="KW-0689">Ribosomal protein</keyword>
<organism evidence="8 9">
    <name type="scientific">Leptospirillum ferrodiazotrophum</name>
    <dbReference type="NCBI Taxonomy" id="412449"/>
    <lineage>
        <taxon>Bacteria</taxon>
        <taxon>Pseudomonadati</taxon>
        <taxon>Nitrospirota</taxon>
        <taxon>Nitrospiria</taxon>
        <taxon>Nitrospirales</taxon>
        <taxon>Nitrospiraceae</taxon>
        <taxon>Leptospirillum</taxon>
    </lineage>
</organism>
<dbReference type="InterPro" id="IPR013025">
    <property type="entry name" value="Ribosomal_uL23-like"/>
</dbReference>
<dbReference type="FunFam" id="3.30.70.330:FF:000001">
    <property type="entry name" value="50S ribosomal protein L23"/>
    <property type="match status" value="1"/>
</dbReference>
<name>C6HWF7_9BACT</name>
<evidence type="ECO:0000256" key="7">
    <source>
        <dbReference type="RuleBase" id="RU003934"/>
    </source>
</evidence>
<evidence type="ECO:0000256" key="5">
    <source>
        <dbReference type="ARBA" id="ARBA00023274"/>
    </source>
</evidence>
<evidence type="ECO:0000256" key="1">
    <source>
        <dbReference type="ARBA" id="ARBA00006700"/>
    </source>
</evidence>
<evidence type="ECO:0000256" key="3">
    <source>
        <dbReference type="ARBA" id="ARBA00022884"/>
    </source>
</evidence>
<gene>
    <name evidence="6" type="primary">rplW</name>
    <name evidence="8" type="ORF">UBAL3_80420008</name>
</gene>
<dbReference type="InterPro" id="IPR012678">
    <property type="entry name" value="Ribosomal_uL23/eL15/eS24_sf"/>
</dbReference>
<dbReference type="EMBL" id="GG693869">
    <property type="protein sequence ID" value="EES53058.1"/>
    <property type="molecule type" value="Genomic_DNA"/>
</dbReference>
<evidence type="ECO:0000256" key="4">
    <source>
        <dbReference type="ARBA" id="ARBA00022980"/>
    </source>
</evidence>
<dbReference type="GO" id="GO:1990904">
    <property type="term" value="C:ribonucleoprotein complex"/>
    <property type="evidence" value="ECO:0007669"/>
    <property type="project" value="UniProtKB-KW"/>
</dbReference>
<dbReference type="PANTHER" id="PTHR11620">
    <property type="entry name" value="60S RIBOSOMAL PROTEIN L23A"/>
    <property type="match status" value="1"/>
</dbReference>
<proteinExistence type="inferred from homology"/>
<dbReference type="Pfam" id="PF00276">
    <property type="entry name" value="Ribosomal_L23"/>
    <property type="match status" value="1"/>
</dbReference>
<evidence type="ECO:0000313" key="9">
    <source>
        <dbReference type="Proteomes" id="UP000009374"/>
    </source>
</evidence>
<dbReference type="SUPFAM" id="SSF54189">
    <property type="entry name" value="Ribosomal proteins S24e, L23 and L15e"/>
    <property type="match status" value="1"/>
</dbReference>
<dbReference type="Gene3D" id="3.30.70.330">
    <property type="match status" value="1"/>
</dbReference>
<keyword evidence="5 6" id="KW-0687">Ribonucleoprotein</keyword>
<evidence type="ECO:0000256" key="2">
    <source>
        <dbReference type="ARBA" id="ARBA00022730"/>
    </source>
</evidence>
<dbReference type="HAMAP" id="MF_01369_B">
    <property type="entry name" value="Ribosomal_uL23_B"/>
    <property type="match status" value="1"/>
</dbReference>
<accession>C6HWF7</accession>
<comment type="subunit">
    <text evidence="6">Part of the 50S ribosomal subunit. Contacts protein L29, and trigger factor when it is bound to the ribosome.</text>
</comment>
<dbReference type="InterPro" id="IPR012677">
    <property type="entry name" value="Nucleotide-bd_a/b_plait_sf"/>
</dbReference>
<keyword evidence="9" id="KW-1185">Reference proteome</keyword>
<dbReference type="NCBIfam" id="NF004359">
    <property type="entry name" value="PRK05738.1-3"/>
    <property type="match status" value="1"/>
</dbReference>
<protein>
    <recommendedName>
        <fullName evidence="6">Large ribosomal subunit protein uL23</fullName>
    </recommendedName>
</protein>
<comment type="similarity">
    <text evidence="1 6 7">Belongs to the universal ribosomal protein uL23 family.</text>
</comment>
<dbReference type="GO" id="GO:0019843">
    <property type="term" value="F:rRNA binding"/>
    <property type="evidence" value="ECO:0007669"/>
    <property type="project" value="UniProtKB-UniRule"/>
</dbReference>
<dbReference type="AlphaFoldDB" id="C6HWF7"/>
<dbReference type="GO" id="GO:0003735">
    <property type="term" value="F:structural constituent of ribosome"/>
    <property type="evidence" value="ECO:0007669"/>
    <property type="project" value="InterPro"/>
</dbReference>
<dbReference type="GO" id="GO:0005840">
    <property type="term" value="C:ribosome"/>
    <property type="evidence" value="ECO:0007669"/>
    <property type="project" value="UniProtKB-KW"/>
</dbReference>